<evidence type="ECO:0000256" key="3">
    <source>
        <dbReference type="SAM" id="MobiDB-lite"/>
    </source>
</evidence>
<dbReference type="InterPro" id="IPR009081">
    <property type="entry name" value="PP-bd_ACP"/>
</dbReference>
<protein>
    <recommendedName>
        <fullName evidence="4">Carrier domain-containing protein</fullName>
    </recommendedName>
</protein>
<dbReference type="Proteomes" id="UP000696280">
    <property type="component" value="Unassembled WGS sequence"/>
</dbReference>
<dbReference type="SUPFAM" id="SSF56801">
    <property type="entry name" value="Acetyl-CoA synthetase-like"/>
    <property type="match status" value="1"/>
</dbReference>
<dbReference type="PROSITE" id="PS00012">
    <property type="entry name" value="PHOSPHOPANTETHEINE"/>
    <property type="match status" value="1"/>
</dbReference>
<dbReference type="InterPro" id="IPR006162">
    <property type="entry name" value="Ppantetheine_attach_site"/>
</dbReference>
<keyword evidence="6" id="KW-1185">Reference proteome</keyword>
<name>A0A9N9L0T8_9HELO</name>
<dbReference type="InterPro" id="IPR000873">
    <property type="entry name" value="AMP-dep_synth/lig_dom"/>
</dbReference>
<sequence length="1160" mass="128716">MSLIPEEDLKQIWSWNSTLPRTTFTRVQDLITETARKQLLEPAICAWDGDLDYAQLLFTSSQISEYMNQLGILPGKVLPLWMKKSKWMPVTILGVLKAGYGVALFDWNTPQERLRGIIESLDSPLVLTTSDSYPSLVSTVRPLLVDKLQFGKKRDCLVEPVSTTRLDSSNHTGTSTSSSAKRDQVAAIVFTSGSTGSPKGVILDPECLSTTAVYGSKLFELGQASRVFQFASYSFDISLHETLMTLVAGGCLCIPSETERLNNTISAINSFRANWLCITPSAALALLNDANISITHIVFTGETITCQICKFLDTYRVFSWYGASEVPLVSVQMLTKDSWRYSQIGPGNPGVCWVVKPDDHEILSAIGEIGELLVEGPMQTRGYLKSPDLTKAALITDPGWLTQGCPGIIGRSGTLYKTGDLVRLNSDGSLMHISRKDNMVKIRGQRVELGEIEREIWKILDSRLDFSRDSGTHNVEVAVHTIQSEGDENLTLVAFIFIGNTVKDESEGITKSTPIIYVADQSFKELRTEVDSRIRQILPAYMAPSVYFQLQSLPMTASGKIDRGLLRRLTQNLSLEDLMACRVSSEPLVKPSDETEQALLGLWASILGIDKSLISTDASFSHYGGDSLKATTLAKALKKEFDLSTKVPTLTRKKTTIQHLANLVSGKAGDEEQVDMATELEKWTAALKGSCSVRSSTKMSLVAPLQVLLTGATGYLGTQILNQLINTCHIGNITVIVRGEGVQRAKQRIEKIARISGWWTNSASRHIDTWIGDLAKPCLGLSEERWSRISQFDIIIHNGAVVSWGADYYSLEAVNVKSTFQILRTCLQSEHLRQLIYVSGGVKREKDQPVWGYRKMLNDADGYSQTKYISEQLTLAAGQLYLERARADTPRKRPSGQTHSDKNFTVIKPGYIIGDKLTGISNVDDFLWKVVAGAVRIQSYPLDPPDSWLDLAEVTYVASFIVHKARIATLSQFSPGVSNSSPNGDSNKSNDSTNSYLEFDASASTNANSILFEDIDRGLPVSRFWAAVQAQTYIDLKPKDWSLWIKLVHQDMELETEAHPLWGVQQFLGPTLGSPSPHLRDSDQYQHDRQSVLEVEAAVRRCVQYLIDVDFISIPAISSPTRKRKRQIMDGDTECEQNGTAQDQENRHHQVIGRSKFIRT</sequence>
<dbReference type="Pfam" id="PF00550">
    <property type="entry name" value="PP-binding"/>
    <property type="match status" value="1"/>
</dbReference>
<evidence type="ECO:0000259" key="4">
    <source>
        <dbReference type="PROSITE" id="PS50075"/>
    </source>
</evidence>
<feature type="domain" description="Carrier" evidence="4">
    <location>
        <begin position="590"/>
        <end position="668"/>
    </location>
</feature>
<dbReference type="SUPFAM" id="SSF51735">
    <property type="entry name" value="NAD(P)-binding Rossmann-fold domains"/>
    <property type="match status" value="1"/>
</dbReference>
<evidence type="ECO:0000256" key="1">
    <source>
        <dbReference type="ARBA" id="ARBA00022450"/>
    </source>
</evidence>
<dbReference type="PANTHER" id="PTHR44845">
    <property type="entry name" value="CARRIER DOMAIN-CONTAINING PROTEIN"/>
    <property type="match status" value="1"/>
</dbReference>
<dbReference type="InterPro" id="IPR013120">
    <property type="entry name" value="FAR_NAD-bd"/>
</dbReference>
<dbReference type="PROSITE" id="PS00455">
    <property type="entry name" value="AMP_BINDING"/>
    <property type="match status" value="1"/>
</dbReference>
<comment type="caution">
    <text evidence="5">The sequence shown here is derived from an EMBL/GenBank/DDBJ whole genome shotgun (WGS) entry which is preliminary data.</text>
</comment>
<dbReference type="InterPro" id="IPR020845">
    <property type="entry name" value="AMP-binding_CS"/>
</dbReference>
<keyword evidence="1" id="KW-0596">Phosphopantetheine</keyword>
<reference evidence="5" key="1">
    <citation type="submission" date="2021-07" db="EMBL/GenBank/DDBJ databases">
        <authorList>
            <person name="Durling M."/>
        </authorList>
    </citation>
    <scope>NUCLEOTIDE SEQUENCE</scope>
</reference>
<gene>
    <name evidence="5" type="ORF">HYFRA_00000419</name>
</gene>
<feature type="region of interest" description="Disordered" evidence="3">
    <location>
        <begin position="1137"/>
        <end position="1160"/>
    </location>
</feature>
<dbReference type="CDD" id="cd05918">
    <property type="entry name" value="A_NRPS_SidN3_like"/>
    <property type="match status" value="1"/>
</dbReference>
<dbReference type="InterPro" id="IPR045851">
    <property type="entry name" value="AMP-bd_C_sf"/>
</dbReference>
<dbReference type="SUPFAM" id="SSF47336">
    <property type="entry name" value="ACP-like"/>
    <property type="match status" value="1"/>
</dbReference>
<dbReference type="Pfam" id="PF07993">
    <property type="entry name" value="NAD_binding_4"/>
    <property type="match status" value="1"/>
</dbReference>
<evidence type="ECO:0000313" key="6">
    <source>
        <dbReference type="Proteomes" id="UP000696280"/>
    </source>
</evidence>
<accession>A0A9N9L0T8</accession>
<dbReference type="InterPro" id="IPR036291">
    <property type="entry name" value="NAD(P)-bd_dom_sf"/>
</dbReference>
<keyword evidence="2" id="KW-0597">Phosphoprotein</keyword>
<dbReference type="Gene3D" id="1.10.1200.10">
    <property type="entry name" value="ACP-like"/>
    <property type="match status" value="1"/>
</dbReference>
<proteinExistence type="predicted"/>
<dbReference type="PANTHER" id="PTHR44845:SF4">
    <property type="entry name" value="NONRIBOSOMAL PEPTIDE SYNTHASE INPA"/>
    <property type="match status" value="1"/>
</dbReference>
<dbReference type="PROSITE" id="PS50075">
    <property type="entry name" value="CARRIER"/>
    <property type="match status" value="1"/>
</dbReference>
<dbReference type="EMBL" id="CAJVRL010000081">
    <property type="protein sequence ID" value="CAG8958075.1"/>
    <property type="molecule type" value="Genomic_DNA"/>
</dbReference>
<evidence type="ECO:0000313" key="5">
    <source>
        <dbReference type="EMBL" id="CAG8958075.1"/>
    </source>
</evidence>
<dbReference type="InterPro" id="IPR042099">
    <property type="entry name" value="ANL_N_sf"/>
</dbReference>
<organism evidence="5 6">
    <name type="scientific">Hymenoscyphus fraxineus</name>
    <dbReference type="NCBI Taxonomy" id="746836"/>
    <lineage>
        <taxon>Eukaryota</taxon>
        <taxon>Fungi</taxon>
        <taxon>Dikarya</taxon>
        <taxon>Ascomycota</taxon>
        <taxon>Pezizomycotina</taxon>
        <taxon>Leotiomycetes</taxon>
        <taxon>Helotiales</taxon>
        <taxon>Helotiaceae</taxon>
        <taxon>Hymenoscyphus</taxon>
    </lineage>
</organism>
<evidence type="ECO:0000256" key="2">
    <source>
        <dbReference type="ARBA" id="ARBA00022553"/>
    </source>
</evidence>
<dbReference type="Pfam" id="PF00501">
    <property type="entry name" value="AMP-binding"/>
    <property type="match status" value="1"/>
</dbReference>
<dbReference type="Gene3D" id="3.30.300.30">
    <property type="match status" value="1"/>
</dbReference>
<dbReference type="InterPro" id="IPR036736">
    <property type="entry name" value="ACP-like_sf"/>
</dbReference>
<dbReference type="Gene3D" id="3.40.50.12780">
    <property type="entry name" value="N-terminal domain of ligase-like"/>
    <property type="match status" value="1"/>
</dbReference>
<dbReference type="OrthoDB" id="416786at2759"/>
<dbReference type="Gene3D" id="3.40.50.720">
    <property type="entry name" value="NAD(P)-binding Rossmann-like Domain"/>
    <property type="match status" value="1"/>
</dbReference>
<dbReference type="AlphaFoldDB" id="A0A9N9L0T8"/>